<reference evidence="1" key="2">
    <citation type="submission" date="2020-06" db="EMBL/GenBank/DDBJ databases">
        <title>Helianthus annuus Genome sequencing and assembly Release 2.</title>
        <authorList>
            <person name="Gouzy J."/>
            <person name="Langlade N."/>
            <person name="Munos S."/>
        </authorList>
    </citation>
    <scope>NUCLEOTIDE SEQUENCE</scope>
    <source>
        <tissue evidence="1">Leaves</tissue>
    </source>
</reference>
<evidence type="ECO:0000313" key="2">
    <source>
        <dbReference type="Proteomes" id="UP000215914"/>
    </source>
</evidence>
<keyword evidence="2" id="KW-1185">Reference proteome</keyword>
<dbReference type="Proteomes" id="UP000215914">
    <property type="component" value="Unassembled WGS sequence"/>
</dbReference>
<protein>
    <submittedName>
        <fullName evidence="1">Uncharacterized protein</fullName>
    </submittedName>
</protein>
<evidence type="ECO:0000313" key="1">
    <source>
        <dbReference type="EMBL" id="KAF5759886.1"/>
    </source>
</evidence>
<proteinExistence type="predicted"/>
<comment type="caution">
    <text evidence="1">The sequence shown here is derived from an EMBL/GenBank/DDBJ whole genome shotgun (WGS) entry which is preliminary data.</text>
</comment>
<dbReference type="Gramene" id="mRNA:HanXRQr2_Chr16g0746801">
    <property type="protein sequence ID" value="CDS:HanXRQr2_Chr16g0746801.1"/>
    <property type="gene ID" value="HanXRQr2_Chr16g0746801"/>
</dbReference>
<organism evidence="1 2">
    <name type="scientific">Helianthus annuus</name>
    <name type="common">Common sunflower</name>
    <dbReference type="NCBI Taxonomy" id="4232"/>
    <lineage>
        <taxon>Eukaryota</taxon>
        <taxon>Viridiplantae</taxon>
        <taxon>Streptophyta</taxon>
        <taxon>Embryophyta</taxon>
        <taxon>Tracheophyta</taxon>
        <taxon>Spermatophyta</taxon>
        <taxon>Magnoliopsida</taxon>
        <taxon>eudicotyledons</taxon>
        <taxon>Gunneridae</taxon>
        <taxon>Pentapetalae</taxon>
        <taxon>asterids</taxon>
        <taxon>campanulids</taxon>
        <taxon>Asterales</taxon>
        <taxon>Asteraceae</taxon>
        <taxon>Asteroideae</taxon>
        <taxon>Heliantheae alliance</taxon>
        <taxon>Heliantheae</taxon>
        <taxon>Helianthus</taxon>
    </lineage>
</organism>
<accession>A0A9K3DQS2</accession>
<sequence length="146" mass="16975">MVRERRLRKEKVVEDSSTRDTFKKRKTAGIEIQDSEMEAARKQRHHEMLDAMVDTLRKAVWEKGALSKMPAEFLPKLFYEKMRDEHSIKENMCFEKAVLSSDFKALGFFEKFTALGWEVVVSFKGNAGGKVYVKSVMEWMSTLKKG</sequence>
<name>A0A9K3DQS2_HELAN</name>
<dbReference type="EMBL" id="MNCJ02000331">
    <property type="protein sequence ID" value="KAF5759886.1"/>
    <property type="molecule type" value="Genomic_DNA"/>
</dbReference>
<reference evidence="1" key="1">
    <citation type="journal article" date="2017" name="Nature">
        <title>The sunflower genome provides insights into oil metabolism, flowering and Asterid evolution.</title>
        <authorList>
            <person name="Badouin H."/>
            <person name="Gouzy J."/>
            <person name="Grassa C.J."/>
            <person name="Murat F."/>
            <person name="Staton S.E."/>
            <person name="Cottret L."/>
            <person name="Lelandais-Briere C."/>
            <person name="Owens G.L."/>
            <person name="Carrere S."/>
            <person name="Mayjonade B."/>
            <person name="Legrand L."/>
            <person name="Gill N."/>
            <person name="Kane N.C."/>
            <person name="Bowers J.E."/>
            <person name="Hubner S."/>
            <person name="Bellec A."/>
            <person name="Berard A."/>
            <person name="Berges H."/>
            <person name="Blanchet N."/>
            <person name="Boniface M.C."/>
            <person name="Brunel D."/>
            <person name="Catrice O."/>
            <person name="Chaidir N."/>
            <person name="Claudel C."/>
            <person name="Donnadieu C."/>
            <person name="Faraut T."/>
            <person name="Fievet G."/>
            <person name="Helmstetter N."/>
            <person name="King M."/>
            <person name="Knapp S.J."/>
            <person name="Lai Z."/>
            <person name="Le Paslier M.C."/>
            <person name="Lippi Y."/>
            <person name="Lorenzon L."/>
            <person name="Mandel J.R."/>
            <person name="Marage G."/>
            <person name="Marchand G."/>
            <person name="Marquand E."/>
            <person name="Bret-Mestries E."/>
            <person name="Morien E."/>
            <person name="Nambeesan S."/>
            <person name="Nguyen T."/>
            <person name="Pegot-Espagnet P."/>
            <person name="Pouilly N."/>
            <person name="Raftis F."/>
            <person name="Sallet E."/>
            <person name="Schiex T."/>
            <person name="Thomas J."/>
            <person name="Vandecasteele C."/>
            <person name="Vares D."/>
            <person name="Vear F."/>
            <person name="Vautrin S."/>
            <person name="Crespi M."/>
            <person name="Mangin B."/>
            <person name="Burke J.M."/>
            <person name="Salse J."/>
            <person name="Munos S."/>
            <person name="Vincourt P."/>
            <person name="Rieseberg L.H."/>
            <person name="Langlade N.B."/>
        </authorList>
    </citation>
    <scope>NUCLEOTIDE SEQUENCE</scope>
    <source>
        <tissue evidence="1">Leaves</tissue>
    </source>
</reference>
<gene>
    <name evidence="1" type="ORF">HanXRQr2_Chr16g0746801</name>
</gene>
<dbReference type="AlphaFoldDB" id="A0A9K3DQS2"/>